<comment type="caution">
    <text evidence="2">The sequence shown here is derived from an EMBL/GenBank/DDBJ whole genome shotgun (WGS) entry which is preliminary data.</text>
</comment>
<protein>
    <submittedName>
        <fullName evidence="2">Uncharacterized protein</fullName>
    </submittedName>
</protein>
<dbReference type="RefSeq" id="WP_155692944.1">
    <property type="nucleotide sequence ID" value="NZ_CP195714.1"/>
</dbReference>
<reference evidence="2 3" key="1">
    <citation type="submission" date="2019-11" db="EMBL/GenBank/DDBJ databases">
        <title>Gastrointestinal microbiota of Peromyscus leucopus.</title>
        <authorList>
            <person name="Milovic A."/>
            <person name="Bassam K."/>
            <person name="Barbour A.G."/>
        </authorList>
    </citation>
    <scope>NUCLEOTIDE SEQUENCE [LARGE SCALE GENOMIC DNA]</scope>
    <source>
        <strain evidence="2 3">LL8</strain>
    </source>
</reference>
<evidence type="ECO:0000313" key="2">
    <source>
        <dbReference type="EMBL" id="MTE03916.1"/>
    </source>
</evidence>
<evidence type="ECO:0000313" key="3">
    <source>
        <dbReference type="Proteomes" id="UP000488295"/>
    </source>
</evidence>
<dbReference type="Proteomes" id="UP000488295">
    <property type="component" value="Unassembled WGS sequence"/>
</dbReference>
<evidence type="ECO:0000256" key="1">
    <source>
        <dbReference type="SAM" id="MobiDB-lite"/>
    </source>
</evidence>
<name>A0A9X4X9X0_LACJH</name>
<sequence length="66" mass="7898">MPKLTEARKKANKKWDENNKDRKNYIVKRSTTKNFILKSATEEDLKNIETYIIERKKELGISEEKI</sequence>
<accession>A0A9X4X9X0</accession>
<proteinExistence type="predicted"/>
<feature type="region of interest" description="Disordered" evidence="1">
    <location>
        <begin position="1"/>
        <end position="20"/>
    </location>
</feature>
<dbReference type="EMBL" id="WKKC01000030">
    <property type="protein sequence ID" value="MTE03916.1"/>
    <property type="molecule type" value="Genomic_DNA"/>
</dbReference>
<gene>
    <name evidence="2" type="ORF">GJU95_09105</name>
</gene>
<organism evidence="2 3">
    <name type="scientific">Lactobacillus johnsonii</name>
    <dbReference type="NCBI Taxonomy" id="33959"/>
    <lineage>
        <taxon>Bacteria</taxon>
        <taxon>Bacillati</taxon>
        <taxon>Bacillota</taxon>
        <taxon>Bacilli</taxon>
        <taxon>Lactobacillales</taxon>
        <taxon>Lactobacillaceae</taxon>
        <taxon>Lactobacillus</taxon>
    </lineage>
</organism>
<dbReference type="AlphaFoldDB" id="A0A9X4X9X0"/>